<protein>
    <recommendedName>
        <fullName evidence="2">DUF6504 domain-containing protein</fullName>
    </recommendedName>
</protein>
<feature type="domain" description="DUF6504" evidence="2">
    <location>
        <begin position="25"/>
        <end position="112"/>
    </location>
</feature>
<reference evidence="3 4" key="1">
    <citation type="submission" date="2017-06" db="EMBL/GenBank/DDBJ databases">
        <title>Novel microbial phyla capable of carbon fixation and sulfur reduction in deep-sea sediments.</title>
        <authorList>
            <person name="Huang J."/>
            <person name="Baker B."/>
            <person name="Wang Y."/>
        </authorList>
    </citation>
    <scope>NUCLEOTIDE SEQUENCE [LARGE SCALE GENOMIC DNA]</scope>
    <source>
        <strain evidence="3">B3_TA06</strain>
    </source>
</reference>
<organism evidence="3 4">
    <name type="scientific">candidate division TA06 bacterium B3_TA06</name>
    <dbReference type="NCBI Taxonomy" id="2012487"/>
    <lineage>
        <taxon>Bacteria</taxon>
        <taxon>Bacteria division TA06</taxon>
    </lineage>
</organism>
<evidence type="ECO:0000313" key="3">
    <source>
        <dbReference type="EMBL" id="TKJ42871.1"/>
    </source>
</evidence>
<sequence length="115" mass="13122">MSGKGRVSRGGKGDKGVTGVTGGGRFIGERIEVVTSEEEPAPLSFIWRGKKYQIAEIIRSWHDHGFSPAAPAKRSWLLRRHRNVYVVQTSSGERFEIYLDRGAGRRDWYLYRQIK</sequence>
<dbReference type="Pfam" id="PF20114">
    <property type="entry name" value="DUF6504"/>
    <property type="match status" value="1"/>
</dbReference>
<dbReference type="EMBL" id="NJBO01000008">
    <property type="protein sequence ID" value="TKJ42871.1"/>
    <property type="molecule type" value="Genomic_DNA"/>
</dbReference>
<evidence type="ECO:0000256" key="1">
    <source>
        <dbReference type="SAM" id="MobiDB-lite"/>
    </source>
</evidence>
<proteinExistence type="predicted"/>
<evidence type="ECO:0000313" key="4">
    <source>
        <dbReference type="Proteomes" id="UP000317778"/>
    </source>
</evidence>
<gene>
    <name evidence="3" type="ORF">CEE36_06290</name>
</gene>
<dbReference type="AlphaFoldDB" id="A0A532V6Q1"/>
<name>A0A532V6Q1_UNCT6</name>
<feature type="region of interest" description="Disordered" evidence="1">
    <location>
        <begin position="1"/>
        <end position="21"/>
    </location>
</feature>
<comment type="caution">
    <text evidence="3">The sequence shown here is derived from an EMBL/GenBank/DDBJ whole genome shotgun (WGS) entry which is preliminary data.</text>
</comment>
<accession>A0A532V6Q1</accession>
<evidence type="ECO:0000259" key="2">
    <source>
        <dbReference type="Pfam" id="PF20114"/>
    </source>
</evidence>
<dbReference type="InterPro" id="IPR045443">
    <property type="entry name" value="DUF6504"/>
</dbReference>
<dbReference type="Proteomes" id="UP000317778">
    <property type="component" value="Unassembled WGS sequence"/>
</dbReference>